<name>A0ABN9M616_9NEOB</name>
<feature type="coiled-coil region" evidence="1">
    <location>
        <begin position="32"/>
        <end position="161"/>
    </location>
</feature>
<feature type="compositionally biased region" description="Basic residues" evidence="2">
    <location>
        <begin position="184"/>
        <end position="193"/>
    </location>
</feature>
<sequence>MMNHGLNGFILSNLPQVETECHDLKELGDQREEQLKSANKKLQERSSERESEIKDMKDTIFELEDQVEQHRAVKLHNNQLLSDLENKVDKLEEQKQDLERQLRLLTKQMKEDAEEWKRFQADLQTAVVVANDIKCEAQQELRSVKRRLQEEEERTAHLHRELEDVRGSRADKVRLCRSRSVNTRRGRHRKKIGGPRPDSDTHWTRSGLGPPLGYIGGLSTALQNSVDKPLMLVDLAHLRFWG</sequence>
<keyword evidence="1" id="KW-0175">Coiled coil</keyword>
<proteinExistence type="predicted"/>
<evidence type="ECO:0000256" key="2">
    <source>
        <dbReference type="SAM" id="MobiDB-lite"/>
    </source>
</evidence>
<feature type="region of interest" description="Disordered" evidence="2">
    <location>
        <begin position="184"/>
        <end position="205"/>
    </location>
</feature>
<evidence type="ECO:0000313" key="3">
    <source>
        <dbReference type="EMBL" id="CAJ0954729.1"/>
    </source>
</evidence>
<reference evidence="3" key="1">
    <citation type="submission" date="2023-07" db="EMBL/GenBank/DDBJ databases">
        <authorList>
            <person name="Stuckert A."/>
        </authorList>
    </citation>
    <scope>NUCLEOTIDE SEQUENCE</scope>
</reference>
<organism evidence="3 4">
    <name type="scientific">Ranitomeya imitator</name>
    <name type="common">mimic poison frog</name>
    <dbReference type="NCBI Taxonomy" id="111125"/>
    <lineage>
        <taxon>Eukaryota</taxon>
        <taxon>Metazoa</taxon>
        <taxon>Chordata</taxon>
        <taxon>Craniata</taxon>
        <taxon>Vertebrata</taxon>
        <taxon>Euteleostomi</taxon>
        <taxon>Amphibia</taxon>
        <taxon>Batrachia</taxon>
        <taxon>Anura</taxon>
        <taxon>Neobatrachia</taxon>
        <taxon>Hyloidea</taxon>
        <taxon>Dendrobatidae</taxon>
        <taxon>Dendrobatinae</taxon>
        <taxon>Ranitomeya</taxon>
    </lineage>
</organism>
<accession>A0ABN9M616</accession>
<evidence type="ECO:0000256" key="1">
    <source>
        <dbReference type="SAM" id="Coils"/>
    </source>
</evidence>
<dbReference type="Proteomes" id="UP001176940">
    <property type="component" value="Unassembled WGS sequence"/>
</dbReference>
<dbReference type="Gene3D" id="1.10.287.1490">
    <property type="match status" value="1"/>
</dbReference>
<comment type="caution">
    <text evidence="3">The sequence shown here is derived from an EMBL/GenBank/DDBJ whole genome shotgun (WGS) entry which is preliminary data.</text>
</comment>
<protein>
    <submittedName>
        <fullName evidence="3">Uncharacterized protein</fullName>
    </submittedName>
</protein>
<keyword evidence="4" id="KW-1185">Reference proteome</keyword>
<gene>
    <name evidence="3" type="ORF">RIMI_LOCUS14817725</name>
</gene>
<dbReference type="EMBL" id="CAUEEQ010038844">
    <property type="protein sequence ID" value="CAJ0954729.1"/>
    <property type="molecule type" value="Genomic_DNA"/>
</dbReference>
<evidence type="ECO:0000313" key="4">
    <source>
        <dbReference type="Proteomes" id="UP001176940"/>
    </source>
</evidence>